<dbReference type="EMBL" id="CM026422">
    <property type="protein sequence ID" value="KAG0586837.1"/>
    <property type="molecule type" value="Genomic_DNA"/>
</dbReference>
<reference evidence="1" key="1">
    <citation type="submission" date="2020-06" db="EMBL/GenBank/DDBJ databases">
        <title>WGS assembly of Ceratodon purpureus strain R40.</title>
        <authorList>
            <person name="Carey S.B."/>
            <person name="Jenkins J."/>
            <person name="Shu S."/>
            <person name="Lovell J.T."/>
            <person name="Sreedasyam A."/>
            <person name="Maumus F."/>
            <person name="Tiley G.P."/>
            <person name="Fernandez-Pozo N."/>
            <person name="Barry K."/>
            <person name="Chen C."/>
            <person name="Wang M."/>
            <person name="Lipzen A."/>
            <person name="Daum C."/>
            <person name="Saski C.A."/>
            <person name="Payton A.C."/>
            <person name="Mcbreen J.C."/>
            <person name="Conrad R.E."/>
            <person name="Kollar L.M."/>
            <person name="Olsson S."/>
            <person name="Huttunen S."/>
            <person name="Landis J.B."/>
            <person name="Wickett N.J."/>
            <person name="Johnson M.G."/>
            <person name="Rensing S.A."/>
            <person name="Grimwood J."/>
            <person name="Schmutz J."/>
            <person name="Mcdaniel S.F."/>
        </authorList>
    </citation>
    <scope>NUCLEOTIDE SEQUENCE</scope>
    <source>
        <strain evidence="1">R40</strain>
    </source>
</reference>
<keyword evidence="2" id="KW-1185">Reference proteome</keyword>
<gene>
    <name evidence="1" type="ORF">KC19_2G121400</name>
</gene>
<organism evidence="1 2">
    <name type="scientific">Ceratodon purpureus</name>
    <name type="common">Fire moss</name>
    <name type="synonym">Dicranum purpureum</name>
    <dbReference type="NCBI Taxonomy" id="3225"/>
    <lineage>
        <taxon>Eukaryota</taxon>
        <taxon>Viridiplantae</taxon>
        <taxon>Streptophyta</taxon>
        <taxon>Embryophyta</taxon>
        <taxon>Bryophyta</taxon>
        <taxon>Bryophytina</taxon>
        <taxon>Bryopsida</taxon>
        <taxon>Dicranidae</taxon>
        <taxon>Pseudoditrichales</taxon>
        <taxon>Ditrichaceae</taxon>
        <taxon>Ceratodon</taxon>
    </lineage>
</organism>
<dbReference type="AlphaFoldDB" id="A0A8T0IUM3"/>
<comment type="caution">
    <text evidence="1">The sequence shown here is derived from an EMBL/GenBank/DDBJ whole genome shotgun (WGS) entry which is preliminary data.</text>
</comment>
<accession>A0A8T0IUM3</accession>
<proteinExistence type="predicted"/>
<sequence>MASTAKPSTTKQLLRISLLLLCITAFVGVGAVAETPVLHRRLLQSYSNCAGGRFGAGCNQYQSCYDGKTCSAHSSCCSGYCGNSKRGGKKCCGSLGGISCSNV</sequence>
<protein>
    <submittedName>
        <fullName evidence="1">Uncharacterized protein</fullName>
    </submittedName>
</protein>
<evidence type="ECO:0000313" key="2">
    <source>
        <dbReference type="Proteomes" id="UP000822688"/>
    </source>
</evidence>
<evidence type="ECO:0000313" key="1">
    <source>
        <dbReference type="EMBL" id="KAG0586837.1"/>
    </source>
</evidence>
<dbReference type="Proteomes" id="UP000822688">
    <property type="component" value="Chromosome 2"/>
</dbReference>
<name>A0A8T0IUM3_CERPU</name>